<organism evidence="1 2">
    <name type="scientific">Dictyocaulus viviparus</name>
    <name type="common">Bovine lungworm</name>
    <dbReference type="NCBI Taxonomy" id="29172"/>
    <lineage>
        <taxon>Eukaryota</taxon>
        <taxon>Metazoa</taxon>
        <taxon>Ecdysozoa</taxon>
        <taxon>Nematoda</taxon>
        <taxon>Chromadorea</taxon>
        <taxon>Rhabditida</taxon>
        <taxon>Rhabditina</taxon>
        <taxon>Rhabditomorpha</taxon>
        <taxon>Strongyloidea</taxon>
        <taxon>Metastrongylidae</taxon>
        <taxon>Dictyocaulus</taxon>
    </lineage>
</organism>
<dbReference type="Gene3D" id="1.10.10.10">
    <property type="entry name" value="Winged helix-like DNA-binding domain superfamily/Winged helix DNA-binding domain"/>
    <property type="match status" value="1"/>
</dbReference>
<name>A0A0D8XYN2_DICVI</name>
<dbReference type="OrthoDB" id="276323at2759"/>
<gene>
    <name evidence="1" type="ORF">DICVIV_04078</name>
</gene>
<evidence type="ECO:0008006" key="3">
    <source>
        <dbReference type="Google" id="ProtNLM"/>
    </source>
</evidence>
<dbReference type="STRING" id="29172.A0A0D8XYN2"/>
<dbReference type="InterPro" id="IPR036388">
    <property type="entry name" value="WH-like_DNA-bd_sf"/>
</dbReference>
<proteinExistence type="predicted"/>
<keyword evidence="2" id="KW-1185">Reference proteome</keyword>
<sequence length="589" mass="67543">MSTRRRRSFCDDLLPARSIAPPKPPRGFLRSEPVKIEPIRRVDNDENKPQMRVSPVSSSCQFSTIKKYQSMKNYFRAAVQERENCAFSGSDAVNIIEDYLQTNREQFSASTITKGNALKVLEMWLRENVIRPVNFSAKDSPPLFHNSKRVMYTMNPDEDHKYGFISSSYIYFSKYLTGTVDLERPLCFIFNNLFWKEFNWLLVNMQMMMQLYVIPLLVEPHSIVVNILLLHDNFLSIHVFSMSHLIFLVARNGPLMCIKDLEEAELYDAALCRLLTIVEIPMLDNLTCAPGQSTKSASILSTILSKIGFGGSTSEMTASKDEEMDDLLNSAAYIRPLLPWFQLARICAPTLYFKASGKPSKLETYNWAKMALQAVSERYSSITHRGSSPLIPLEFSPILDAIVKQLLGRKQNKTELALQYLSLMIPLQLRNHLGNVLQFLERTMGTDVFVSLQNPYYLGKKGDNENFEIVLNELRSFILPQSIQISDQNQLIESLIELRKKGRFGTQPVELREDLKAVRASVDKKTMPVRFCESAPLIKDFDAEAEVARTLTAIIDDVQISLAEKQKKCELFKQHHPRIYQKYFSHLTW</sequence>
<reference evidence="2" key="2">
    <citation type="journal article" date="2016" name="Sci. Rep.">
        <title>Dictyocaulus viviparus genome, variome and transcriptome elucidate lungworm biology and support future intervention.</title>
        <authorList>
            <person name="McNulty S.N."/>
            <person name="Strube C."/>
            <person name="Rosa B.A."/>
            <person name="Martin J.C."/>
            <person name="Tyagi R."/>
            <person name="Choi Y.J."/>
            <person name="Wang Q."/>
            <person name="Hallsworth Pepin K."/>
            <person name="Zhang X."/>
            <person name="Ozersky P."/>
            <person name="Wilson R.K."/>
            <person name="Sternberg P.W."/>
            <person name="Gasser R.B."/>
            <person name="Mitreva M."/>
        </authorList>
    </citation>
    <scope>NUCLEOTIDE SEQUENCE [LARGE SCALE GENOMIC DNA]</scope>
    <source>
        <strain evidence="2">HannoverDv2000</strain>
    </source>
</reference>
<reference evidence="1 2" key="1">
    <citation type="submission" date="2013-11" db="EMBL/GenBank/DDBJ databases">
        <title>Draft genome of the bovine lungworm Dictyocaulus viviparus.</title>
        <authorList>
            <person name="Mitreva M."/>
        </authorList>
    </citation>
    <scope>NUCLEOTIDE SEQUENCE [LARGE SCALE GENOMIC DNA]</scope>
    <source>
        <strain evidence="1 2">HannoverDv2000</strain>
    </source>
</reference>
<evidence type="ECO:0000313" key="1">
    <source>
        <dbReference type="EMBL" id="KJH49738.1"/>
    </source>
</evidence>
<protein>
    <recommendedName>
        <fullName evidence="3">DEP domain-containing protein</fullName>
    </recommendedName>
</protein>
<accession>A0A0D8XYN2</accession>
<dbReference type="PANTHER" id="PTHR16206:SF18">
    <property type="entry name" value="TARGET OF ERK KINASE MPK-1"/>
    <property type="match status" value="1"/>
</dbReference>
<evidence type="ECO:0000313" key="2">
    <source>
        <dbReference type="Proteomes" id="UP000053766"/>
    </source>
</evidence>
<dbReference type="AlphaFoldDB" id="A0A0D8XYN2"/>
<dbReference type="Proteomes" id="UP000053766">
    <property type="component" value="Unassembled WGS sequence"/>
</dbReference>
<dbReference type="EMBL" id="KN716224">
    <property type="protein sequence ID" value="KJH49738.1"/>
    <property type="molecule type" value="Genomic_DNA"/>
</dbReference>
<dbReference type="PANTHER" id="PTHR16206">
    <property type="entry name" value="DEP DOMAIN-CONTAINING"/>
    <property type="match status" value="1"/>
</dbReference>